<sequence>MDVNRSSRRWTMDDEDRHTCWKRSCGLSSGSSMAERAYASLKRDIIRCHLRPGDVIVEAWLAQRYGMSKTPVREAINALRREGLVVVVPRRGTFVKPTDLGDLQDTYRLRRLLEPEAAVLAAQRADAEDLDRLDALSAATVAANASRPDRNEANRLLHVAIAEVARVSLMIPMINTLHEEIERFLNLRGELGQPPYTSVNHGRLVETIRSGSEEKIRQVALEGIERSRQYMLDTLLSGGPEASGASKPV</sequence>
<dbReference type="InterPro" id="IPR011711">
    <property type="entry name" value="GntR_C"/>
</dbReference>
<evidence type="ECO:0000313" key="6">
    <source>
        <dbReference type="Proteomes" id="UP001305606"/>
    </source>
</evidence>
<dbReference type="Pfam" id="PF07729">
    <property type="entry name" value="FCD"/>
    <property type="match status" value="1"/>
</dbReference>
<dbReference type="SMART" id="SM00895">
    <property type="entry name" value="FCD"/>
    <property type="match status" value="1"/>
</dbReference>
<dbReference type="Gene3D" id="1.10.10.10">
    <property type="entry name" value="Winged helix-like DNA-binding domain superfamily/Winged helix DNA-binding domain"/>
    <property type="match status" value="1"/>
</dbReference>
<evidence type="ECO:0000256" key="3">
    <source>
        <dbReference type="ARBA" id="ARBA00023163"/>
    </source>
</evidence>
<evidence type="ECO:0000256" key="2">
    <source>
        <dbReference type="ARBA" id="ARBA00023125"/>
    </source>
</evidence>
<dbReference type="SUPFAM" id="SSF48008">
    <property type="entry name" value="GntR ligand-binding domain-like"/>
    <property type="match status" value="1"/>
</dbReference>
<dbReference type="Proteomes" id="UP001305606">
    <property type="component" value="Chromosome"/>
</dbReference>
<dbReference type="Pfam" id="PF00392">
    <property type="entry name" value="GntR"/>
    <property type="match status" value="1"/>
</dbReference>
<keyword evidence="1" id="KW-0805">Transcription regulation</keyword>
<accession>A0ABY9VBF5</accession>
<dbReference type="InterPro" id="IPR036390">
    <property type="entry name" value="WH_DNA-bd_sf"/>
</dbReference>
<dbReference type="EMBL" id="CP117522">
    <property type="protein sequence ID" value="WNF00969.1"/>
    <property type="molecule type" value="Genomic_DNA"/>
</dbReference>
<dbReference type="SUPFAM" id="SSF46785">
    <property type="entry name" value="Winged helix' DNA-binding domain"/>
    <property type="match status" value="1"/>
</dbReference>
<dbReference type="SMART" id="SM00345">
    <property type="entry name" value="HTH_GNTR"/>
    <property type="match status" value="1"/>
</dbReference>
<evidence type="ECO:0000259" key="4">
    <source>
        <dbReference type="PROSITE" id="PS50949"/>
    </source>
</evidence>
<keyword evidence="3" id="KW-0804">Transcription</keyword>
<evidence type="ECO:0000256" key="1">
    <source>
        <dbReference type="ARBA" id="ARBA00023015"/>
    </source>
</evidence>
<proteinExistence type="predicted"/>
<feature type="domain" description="HTH gntR-type" evidence="4">
    <location>
        <begin position="31"/>
        <end position="98"/>
    </location>
</feature>
<keyword evidence="6" id="KW-1185">Reference proteome</keyword>
<organism evidence="5 6">
    <name type="scientific">Streptomyces luomodiensis</name>
    <dbReference type="NCBI Taxonomy" id="3026192"/>
    <lineage>
        <taxon>Bacteria</taxon>
        <taxon>Bacillati</taxon>
        <taxon>Actinomycetota</taxon>
        <taxon>Actinomycetes</taxon>
        <taxon>Kitasatosporales</taxon>
        <taxon>Streptomycetaceae</taxon>
        <taxon>Streptomyces</taxon>
    </lineage>
</organism>
<keyword evidence="2" id="KW-0238">DNA-binding</keyword>
<dbReference type="InterPro" id="IPR008920">
    <property type="entry name" value="TF_FadR/GntR_C"/>
</dbReference>
<dbReference type="InterPro" id="IPR000524">
    <property type="entry name" value="Tscrpt_reg_HTH_GntR"/>
</dbReference>
<dbReference type="InterPro" id="IPR036388">
    <property type="entry name" value="WH-like_DNA-bd_sf"/>
</dbReference>
<evidence type="ECO:0000313" key="5">
    <source>
        <dbReference type="EMBL" id="WNF00969.1"/>
    </source>
</evidence>
<dbReference type="PROSITE" id="PS50949">
    <property type="entry name" value="HTH_GNTR"/>
    <property type="match status" value="1"/>
</dbReference>
<name>A0ABY9VBF5_9ACTN</name>
<reference evidence="5 6" key="1">
    <citation type="submission" date="2023-02" db="EMBL/GenBank/DDBJ databases">
        <title>Streptomyces sp. SCA4-21 with antifungal activity against Fusarium oxysporum f. sp. cubense, Streptomyces sp. SCA2-17 with antifungal activity against Fusarium oxysporum f. sp. cubense.</title>
        <authorList>
            <person name="Qi D."/>
        </authorList>
    </citation>
    <scope>NUCLEOTIDE SEQUENCE [LARGE SCALE GENOMIC DNA]</scope>
    <source>
        <strain evidence="5 6">SCA4-21</strain>
    </source>
</reference>
<dbReference type="Gene3D" id="1.20.120.530">
    <property type="entry name" value="GntR ligand-binding domain-like"/>
    <property type="match status" value="1"/>
</dbReference>
<dbReference type="RefSeq" id="WP_311039311.1">
    <property type="nucleotide sequence ID" value="NZ_CP117522.1"/>
</dbReference>
<dbReference type="CDD" id="cd07377">
    <property type="entry name" value="WHTH_GntR"/>
    <property type="match status" value="1"/>
</dbReference>
<protein>
    <submittedName>
        <fullName evidence="5">GntR family transcriptional regulator</fullName>
    </submittedName>
</protein>
<dbReference type="PANTHER" id="PTHR43537:SF45">
    <property type="entry name" value="GNTR FAMILY REGULATORY PROTEIN"/>
    <property type="match status" value="1"/>
</dbReference>
<dbReference type="PANTHER" id="PTHR43537">
    <property type="entry name" value="TRANSCRIPTIONAL REGULATOR, GNTR FAMILY"/>
    <property type="match status" value="1"/>
</dbReference>
<gene>
    <name evidence="5" type="ORF">PS467_39350</name>
</gene>